<dbReference type="AlphaFoldDB" id="A0A8S1J3X0"/>
<organism evidence="2 3">
    <name type="scientific">Ostreobium quekettii</name>
    <dbReference type="NCBI Taxonomy" id="121088"/>
    <lineage>
        <taxon>Eukaryota</taxon>
        <taxon>Viridiplantae</taxon>
        <taxon>Chlorophyta</taxon>
        <taxon>core chlorophytes</taxon>
        <taxon>Ulvophyceae</taxon>
        <taxon>TCBD clade</taxon>
        <taxon>Bryopsidales</taxon>
        <taxon>Ostreobineae</taxon>
        <taxon>Ostreobiaceae</taxon>
        <taxon>Ostreobium</taxon>
    </lineage>
</organism>
<keyword evidence="3" id="KW-1185">Reference proteome</keyword>
<evidence type="ECO:0000256" key="1">
    <source>
        <dbReference type="SAM" id="Phobius"/>
    </source>
</evidence>
<keyword evidence="1" id="KW-0472">Membrane</keyword>
<keyword evidence="1" id="KW-0812">Transmembrane</keyword>
<keyword evidence="1" id="KW-1133">Transmembrane helix</keyword>
<reference evidence="2" key="1">
    <citation type="submission" date="2020-12" db="EMBL/GenBank/DDBJ databases">
        <authorList>
            <person name="Iha C."/>
        </authorList>
    </citation>
    <scope>NUCLEOTIDE SEQUENCE</scope>
</reference>
<accession>A0A8S1J3X0</accession>
<proteinExistence type="predicted"/>
<sequence>MAAQRGADRAWLRVRLYWRACARKLRAALLAVEHGMRSYSRCASYLWAVLGASLTLFLWIRTANIRVELPVFSPGQGMYDDPELWFQDVPAVDGGVPERGTDQSFRQLYGRRWAKEVLDADLYDRDGFSPWQFVVLGFHNSGASMVARLLMLMGAWTGKPEDLYMGDNPANVGRKDVYALNQRVMEINSAQLYPAWLGFDWDHESLTEYDRFRFKRDAKTVVRRLGEYSPWVMKDACLCWTIPLWMDVLQAPACVLTYRNPFEMAANFTEYFSGCPQLESASRLYMQQWHKAMLDSIRACVGVPTMLMPSVLGKPKNFHWFMHIASRQLSSMGQRNTFMPTQRDLKSSYFNRTFLGSIQAKSKKTTGSWNCSGVSGFHNSSGLTQAAGGQTLGDAVMRKMQDVKEEDVVQMYLDYWGQGKPRLWIPAQVENVGEPVVSANGNEEAMIRMWEEMLERVVVVEEDLNPSNLAQSMLDKYEEIREQFN</sequence>
<evidence type="ECO:0000313" key="2">
    <source>
        <dbReference type="EMBL" id="CAD7700669.1"/>
    </source>
</evidence>
<gene>
    <name evidence="2" type="ORF">OSTQU699_LOCUS6028</name>
</gene>
<dbReference type="Proteomes" id="UP000708148">
    <property type="component" value="Unassembled WGS sequence"/>
</dbReference>
<dbReference type="Gene3D" id="3.40.50.300">
    <property type="entry name" value="P-loop containing nucleotide triphosphate hydrolases"/>
    <property type="match status" value="1"/>
</dbReference>
<dbReference type="InterPro" id="IPR027417">
    <property type="entry name" value="P-loop_NTPase"/>
</dbReference>
<dbReference type="OrthoDB" id="10492783at2759"/>
<evidence type="ECO:0008006" key="4">
    <source>
        <dbReference type="Google" id="ProtNLM"/>
    </source>
</evidence>
<comment type="caution">
    <text evidence="2">The sequence shown here is derived from an EMBL/GenBank/DDBJ whole genome shotgun (WGS) entry which is preliminary data.</text>
</comment>
<evidence type="ECO:0000313" key="3">
    <source>
        <dbReference type="Proteomes" id="UP000708148"/>
    </source>
</evidence>
<name>A0A8S1J3X0_9CHLO</name>
<dbReference type="EMBL" id="CAJHUC010001318">
    <property type="protein sequence ID" value="CAD7700669.1"/>
    <property type="molecule type" value="Genomic_DNA"/>
</dbReference>
<feature type="transmembrane region" description="Helical" evidence="1">
    <location>
        <begin position="42"/>
        <end position="60"/>
    </location>
</feature>
<protein>
    <recommendedName>
        <fullName evidence="4">Sulfotransferase</fullName>
    </recommendedName>
</protein>
<dbReference type="SUPFAM" id="SSF52540">
    <property type="entry name" value="P-loop containing nucleoside triphosphate hydrolases"/>
    <property type="match status" value="1"/>
</dbReference>